<evidence type="ECO:0000256" key="7">
    <source>
        <dbReference type="PIRSR" id="PIRSR600760-2"/>
    </source>
</evidence>
<sequence length="254" mass="28014">MLEDDLLAFVRLLAEKSGKVITDLFGNPELRVDWKSDDSPVTQADRKAEEIMRNLIAKEFPDHGVLGEEFGIVNENAPYIWVLDPIDGTRAYAAGCPLFGTLISLLHKGQPLLGAIHNPVTRQLVLGNGEETTLNGRTIRMRDTSRLQDSTLLVSHLETPGKHQGSKNWTRLTRSVQDLYTWGDCYGYLLLAQGGADIMADPIMNNWDLLPLIPIIRGAGGRITDWQGKDPLIGSSIIAANPNLHIEVISILNS</sequence>
<dbReference type="GO" id="GO:0000105">
    <property type="term" value="P:L-histidine biosynthetic process"/>
    <property type="evidence" value="ECO:0007669"/>
    <property type="project" value="UniProtKB-UniRule"/>
</dbReference>
<dbReference type="Pfam" id="PF00459">
    <property type="entry name" value="Inositol_P"/>
    <property type="match status" value="1"/>
</dbReference>
<comment type="cofactor">
    <cofactor evidence="1 7">
        <name>Mg(2+)</name>
        <dbReference type="ChEBI" id="CHEBI:18420"/>
    </cofactor>
</comment>
<dbReference type="PANTHER" id="PTHR43200:SF6">
    <property type="entry name" value="3'(2'),5'-BISPHOSPHATE NUCLEOTIDASE"/>
    <property type="match status" value="1"/>
</dbReference>
<dbReference type="PANTHER" id="PTHR43200">
    <property type="entry name" value="PHOSPHATASE"/>
    <property type="match status" value="1"/>
</dbReference>
<evidence type="ECO:0000256" key="5">
    <source>
        <dbReference type="ARBA" id="ARBA00022842"/>
    </source>
</evidence>
<gene>
    <name evidence="8" type="primary">hisN</name>
    <name evidence="8" type="ORF">DF168_00584</name>
</gene>
<dbReference type="NCBIfam" id="TIGR02067">
    <property type="entry name" value="his_9_HisN"/>
    <property type="match status" value="1"/>
</dbReference>
<dbReference type="EC" id="3.1.3.15" evidence="6"/>
<dbReference type="KEGG" id="mtar:DF168_00584"/>
<feature type="binding site" evidence="7">
    <location>
        <position position="86"/>
    </location>
    <ligand>
        <name>Mg(2+)</name>
        <dbReference type="ChEBI" id="CHEBI:18420"/>
        <label>1</label>
        <note>catalytic</note>
    </ligand>
</feature>
<organism evidence="8 9">
    <name type="scientific">Candidatus Moanibacter tarae</name>
    <dbReference type="NCBI Taxonomy" id="2200854"/>
    <lineage>
        <taxon>Bacteria</taxon>
        <taxon>Pseudomonadati</taxon>
        <taxon>Verrucomicrobiota</taxon>
        <taxon>Opitutia</taxon>
        <taxon>Puniceicoccales</taxon>
        <taxon>Puniceicoccales incertae sedis</taxon>
        <taxon>Candidatus Moanibacter</taxon>
    </lineage>
</organism>
<keyword evidence="3 7" id="KW-0479">Metal-binding</keyword>
<evidence type="ECO:0000256" key="1">
    <source>
        <dbReference type="ARBA" id="ARBA00001946"/>
    </source>
</evidence>
<dbReference type="GO" id="GO:0046872">
    <property type="term" value="F:metal ion binding"/>
    <property type="evidence" value="ECO:0007669"/>
    <property type="project" value="UniProtKB-KW"/>
</dbReference>
<feature type="binding site" evidence="7">
    <location>
        <position position="87"/>
    </location>
    <ligand>
        <name>Mg(2+)</name>
        <dbReference type="ChEBI" id="CHEBI:18420"/>
        <label>1</label>
        <note>catalytic</note>
    </ligand>
</feature>
<dbReference type="PRINTS" id="PR00377">
    <property type="entry name" value="IMPHPHTASES"/>
</dbReference>
<dbReference type="Proteomes" id="UP000247465">
    <property type="component" value="Chromosome"/>
</dbReference>
<proteinExistence type="inferred from homology"/>
<dbReference type="SUPFAM" id="SSF56655">
    <property type="entry name" value="Carbohydrate phosphatase"/>
    <property type="match status" value="1"/>
</dbReference>
<feature type="binding site" evidence="7">
    <location>
        <position position="208"/>
    </location>
    <ligand>
        <name>Mg(2+)</name>
        <dbReference type="ChEBI" id="CHEBI:18420"/>
        <label>1</label>
        <note>catalytic</note>
    </ligand>
</feature>
<evidence type="ECO:0000313" key="9">
    <source>
        <dbReference type="Proteomes" id="UP000247465"/>
    </source>
</evidence>
<keyword evidence="4 8" id="KW-0378">Hydrolase</keyword>
<name>A0A2Z4AEM8_9BACT</name>
<dbReference type="AlphaFoldDB" id="A0A2Z4AEM8"/>
<dbReference type="Gene3D" id="3.40.190.80">
    <property type="match status" value="1"/>
</dbReference>
<evidence type="ECO:0000313" key="8">
    <source>
        <dbReference type="EMBL" id="AWT59396.1"/>
    </source>
</evidence>
<feature type="binding site" evidence="7">
    <location>
        <position position="84"/>
    </location>
    <ligand>
        <name>Mg(2+)</name>
        <dbReference type="ChEBI" id="CHEBI:18420"/>
        <label>1</label>
        <note>catalytic</note>
    </ligand>
</feature>
<evidence type="ECO:0000256" key="2">
    <source>
        <dbReference type="ARBA" id="ARBA00009759"/>
    </source>
</evidence>
<dbReference type="CDD" id="cd01641">
    <property type="entry name" value="Bacterial_IMPase_like_1"/>
    <property type="match status" value="1"/>
</dbReference>
<feature type="binding site" evidence="7">
    <location>
        <position position="68"/>
    </location>
    <ligand>
        <name>Mg(2+)</name>
        <dbReference type="ChEBI" id="CHEBI:18420"/>
        <label>1</label>
        <note>catalytic</note>
    </ligand>
</feature>
<dbReference type="InterPro" id="IPR051090">
    <property type="entry name" value="Inositol_monoP_superfamily"/>
</dbReference>
<dbReference type="InterPro" id="IPR000760">
    <property type="entry name" value="Inositol_monophosphatase-like"/>
</dbReference>
<reference evidence="8 9" key="1">
    <citation type="submission" date="2018-06" db="EMBL/GenBank/DDBJ databases">
        <title>Draft Genome Sequence of a Novel Marine Bacterium Related to the Verrucomicrobia.</title>
        <authorList>
            <person name="Vosseberg J."/>
            <person name="Martijn J."/>
            <person name="Ettema T.J.G."/>
        </authorList>
    </citation>
    <scope>NUCLEOTIDE SEQUENCE [LARGE SCALE GENOMIC DNA]</scope>
    <source>
        <strain evidence="8">TARA_B100001123</strain>
    </source>
</reference>
<evidence type="ECO:0000256" key="3">
    <source>
        <dbReference type="ARBA" id="ARBA00022723"/>
    </source>
</evidence>
<protein>
    <recommendedName>
        <fullName evidence="6">Histidinol-phosphatase</fullName>
        <ecNumber evidence="6">3.1.3.15</ecNumber>
    </recommendedName>
</protein>
<dbReference type="GO" id="GO:0004401">
    <property type="term" value="F:histidinol-phosphatase activity"/>
    <property type="evidence" value="ECO:0007669"/>
    <property type="project" value="UniProtKB-UniRule"/>
</dbReference>
<evidence type="ECO:0000256" key="6">
    <source>
        <dbReference type="NCBIfam" id="TIGR02067"/>
    </source>
</evidence>
<evidence type="ECO:0000256" key="4">
    <source>
        <dbReference type="ARBA" id="ARBA00022801"/>
    </source>
</evidence>
<comment type="similarity">
    <text evidence="2">Belongs to the inositol monophosphatase superfamily.</text>
</comment>
<accession>A0A2Z4AEM8</accession>
<dbReference type="EMBL" id="CP029803">
    <property type="protein sequence ID" value="AWT59396.1"/>
    <property type="molecule type" value="Genomic_DNA"/>
</dbReference>
<dbReference type="Gene3D" id="3.30.540.10">
    <property type="entry name" value="Fructose-1,6-Bisphosphatase, subunit A, domain 1"/>
    <property type="match status" value="1"/>
</dbReference>
<dbReference type="InterPro" id="IPR011809">
    <property type="entry name" value="His_9_proposed"/>
</dbReference>
<keyword evidence="5 7" id="KW-0460">Magnesium</keyword>